<keyword evidence="1" id="KW-1133">Transmembrane helix</keyword>
<reference evidence="2" key="1">
    <citation type="submission" date="2022-07" db="EMBL/GenBank/DDBJ databases">
        <title>Genome analysis of Parmales, a sister group of diatoms, reveals the evolutionary specialization of diatoms from phago-mixotrophs to photoautotrophs.</title>
        <authorList>
            <person name="Ban H."/>
            <person name="Sato S."/>
            <person name="Yoshikawa S."/>
            <person name="Kazumasa Y."/>
            <person name="Nakamura Y."/>
            <person name="Ichinomiya M."/>
            <person name="Saitoh K."/>
            <person name="Sato N."/>
            <person name="Blanc-Mathieu R."/>
            <person name="Endo H."/>
            <person name="Kuwata A."/>
            <person name="Ogata H."/>
        </authorList>
    </citation>
    <scope>NUCLEOTIDE SEQUENCE</scope>
</reference>
<dbReference type="OrthoDB" id="191818at2759"/>
<dbReference type="Proteomes" id="UP001165082">
    <property type="component" value="Unassembled WGS sequence"/>
</dbReference>
<keyword evidence="1" id="KW-0812">Transmembrane</keyword>
<sequence>SKDDIVDDFLFYLRCNHEVIGLIWTPEHHPTDRPTRFVLLSFSFCFGLMFEVILEEIMGENTRAWVSGMVLGLFLSFWFMIMEQCFTCGFIRKKMDDDEQGRIEGGKSEIKNDEKNVRETLFCCARLCGTAWACCVFAPGALICYWGAIFIMASQRDISVGDSIGVTTSIWCTGYVSGAVYSVLWCGMMFYYEVFWKEVSFEGVREKRGGEGGGMMA</sequence>
<name>A0A9W7CAJ1_9STRA</name>
<feature type="transmembrane region" description="Helical" evidence="1">
    <location>
        <begin position="131"/>
        <end position="153"/>
    </location>
</feature>
<feature type="transmembrane region" description="Helical" evidence="1">
    <location>
        <begin position="66"/>
        <end position="86"/>
    </location>
</feature>
<feature type="non-terminal residue" evidence="2">
    <location>
        <position position="1"/>
    </location>
</feature>
<organism evidence="2 3">
    <name type="scientific">Triparma retinervis</name>
    <dbReference type="NCBI Taxonomy" id="2557542"/>
    <lineage>
        <taxon>Eukaryota</taxon>
        <taxon>Sar</taxon>
        <taxon>Stramenopiles</taxon>
        <taxon>Ochrophyta</taxon>
        <taxon>Bolidophyceae</taxon>
        <taxon>Parmales</taxon>
        <taxon>Triparmaceae</taxon>
        <taxon>Triparma</taxon>
    </lineage>
</organism>
<accession>A0A9W7CAJ1</accession>
<feature type="transmembrane region" description="Helical" evidence="1">
    <location>
        <begin position="37"/>
        <end position="54"/>
    </location>
</feature>
<protein>
    <submittedName>
        <fullName evidence="2">Uncharacterized protein</fullName>
    </submittedName>
</protein>
<keyword evidence="3" id="KW-1185">Reference proteome</keyword>
<gene>
    <name evidence="2" type="ORF">TrRE_jg683</name>
</gene>
<comment type="caution">
    <text evidence="2">The sequence shown here is derived from an EMBL/GenBank/DDBJ whole genome shotgun (WGS) entry which is preliminary data.</text>
</comment>
<feature type="transmembrane region" description="Helical" evidence="1">
    <location>
        <begin position="173"/>
        <end position="192"/>
    </location>
</feature>
<proteinExistence type="predicted"/>
<evidence type="ECO:0000313" key="3">
    <source>
        <dbReference type="Proteomes" id="UP001165082"/>
    </source>
</evidence>
<evidence type="ECO:0000256" key="1">
    <source>
        <dbReference type="SAM" id="Phobius"/>
    </source>
</evidence>
<keyword evidence="1" id="KW-0472">Membrane</keyword>
<evidence type="ECO:0000313" key="2">
    <source>
        <dbReference type="EMBL" id="GMI04812.1"/>
    </source>
</evidence>
<dbReference type="AlphaFoldDB" id="A0A9W7CAJ1"/>
<dbReference type="EMBL" id="BRXZ01000088">
    <property type="protein sequence ID" value="GMI04812.1"/>
    <property type="molecule type" value="Genomic_DNA"/>
</dbReference>